<feature type="compositionally biased region" description="Low complexity" evidence="1">
    <location>
        <begin position="164"/>
        <end position="175"/>
    </location>
</feature>
<feature type="region of interest" description="Disordered" evidence="1">
    <location>
        <begin position="26"/>
        <end position="55"/>
    </location>
</feature>
<organism evidence="2 3">
    <name type="scientific">Zalerion maritima</name>
    <dbReference type="NCBI Taxonomy" id="339359"/>
    <lineage>
        <taxon>Eukaryota</taxon>
        <taxon>Fungi</taxon>
        <taxon>Dikarya</taxon>
        <taxon>Ascomycota</taxon>
        <taxon>Pezizomycotina</taxon>
        <taxon>Sordariomycetes</taxon>
        <taxon>Lulworthiomycetidae</taxon>
        <taxon>Lulworthiales</taxon>
        <taxon>Lulworthiaceae</taxon>
        <taxon>Zalerion</taxon>
    </lineage>
</organism>
<evidence type="ECO:0000313" key="3">
    <source>
        <dbReference type="Proteomes" id="UP001201980"/>
    </source>
</evidence>
<sequence length="175" mass="18428">MPQVMTVSPVIRLPFAGGFIEGRGSLSTLEKQGRKNNGGKEQEEKPCPLVSSKPTTLSWSGGRWADGECHVHQSVCTATVAGTKRKNRDSAFARSFPPGAIVADVNKAETLPTLQTPLATLVDDGDDHKYDNDDAGDAEPTQRRAAAIAIVSPLAAVTKPEVPSESSSTISSSTP</sequence>
<gene>
    <name evidence="2" type="ORF">MKZ38_002743</name>
</gene>
<keyword evidence="3" id="KW-1185">Reference proteome</keyword>
<feature type="region of interest" description="Disordered" evidence="1">
    <location>
        <begin position="120"/>
        <end position="142"/>
    </location>
</feature>
<dbReference type="AlphaFoldDB" id="A0AAD5RQ51"/>
<proteinExistence type="predicted"/>
<protein>
    <submittedName>
        <fullName evidence="2">Uncharacterized protein</fullName>
    </submittedName>
</protein>
<reference evidence="2" key="1">
    <citation type="submission" date="2022-07" db="EMBL/GenBank/DDBJ databases">
        <title>Draft genome sequence of Zalerion maritima ATCC 34329, a (micro)plastics degrading marine fungus.</title>
        <authorList>
            <person name="Paco A."/>
            <person name="Goncalves M.F.M."/>
            <person name="Rocha-Santos T.A.P."/>
            <person name="Alves A."/>
        </authorList>
    </citation>
    <scope>NUCLEOTIDE SEQUENCE</scope>
    <source>
        <strain evidence="2">ATCC 34329</strain>
    </source>
</reference>
<dbReference type="EMBL" id="JAKWBI020000185">
    <property type="protein sequence ID" value="KAJ2899921.1"/>
    <property type="molecule type" value="Genomic_DNA"/>
</dbReference>
<dbReference type="Proteomes" id="UP001201980">
    <property type="component" value="Unassembled WGS sequence"/>
</dbReference>
<feature type="region of interest" description="Disordered" evidence="1">
    <location>
        <begin position="156"/>
        <end position="175"/>
    </location>
</feature>
<comment type="caution">
    <text evidence="2">The sequence shown here is derived from an EMBL/GenBank/DDBJ whole genome shotgun (WGS) entry which is preliminary data.</text>
</comment>
<name>A0AAD5RQ51_9PEZI</name>
<accession>A0AAD5RQ51</accession>
<evidence type="ECO:0000313" key="2">
    <source>
        <dbReference type="EMBL" id="KAJ2899921.1"/>
    </source>
</evidence>
<evidence type="ECO:0000256" key="1">
    <source>
        <dbReference type="SAM" id="MobiDB-lite"/>
    </source>
</evidence>